<dbReference type="Proteomes" id="UP000176998">
    <property type="component" value="Unassembled WGS sequence"/>
</dbReference>
<gene>
    <name evidence="1" type="ORF">CORC01_04315</name>
</gene>
<evidence type="ECO:0000313" key="2">
    <source>
        <dbReference type="Proteomes" id="UP000176998"/>
    </source>
</evidence>
<evidence type="ECO:0000313" key="1">
    <source>
        <dbReference type="EMBL" id="OHF00334.1"/>
    </source>
</evidence>
<dbReference type="GeneID" id="34557473"/>
<comment type="caution">
    <text evidence="1">The sequence shown here is derived from an EMBL/GenBank/DDBJ whole genome shotgun (WGS) entry which is preliminary data.</text>
</comment>
<accession>A0A1G4BG14</accession>
<proteinExistence type="predicted"/>
<dbReference type="EMBL" id="MJBS01000028">
    <property type="protein sequence ID" value="OHF00334.1"/>
    <property type="molecule type" value="Genomic_DNA"/>
</dbReference>
<sequence>MLGRYLDTLHRYVLVALCHRSALRTKLPGEVRSALTSVRILS</sequence>
<keyword evidence="2" id="KW-1185">Reference proteome</keyword>
<reference evidence="1 2" key="1">
    <citation type="submission" date="2016-09" db="EMBL/GenBank/DDBJ databases">
        <authorList>
            <person name="Capua I."/>
            <person name="De Benedictis P."/>
            <person name="Joannis T."/>
            <person name="Lombin L.H."/>
            <person name="Cattoli G."/>
        </authorList>
    </citation>
    <scope>NUCLEOTIDE SEQUENCE [LARGE SCALE GENOMIC DNA]</scope>
    <source>
        <strain evidence="1 2">IMI 309357</strain>
    </source>
</reference>
<name>A0A1G4BG14_9PEZI</name>
<organism evidence="1 2">
    <name type="scientific">Colletotrichum orchidophilum</name>
    <dbReference type="NCBI Taxonomy" id="1209926"/>
    <lineage>
        <taxon>Eukaryota</taxon>
        <taxon>Fungi</taxon>
        <taxon>Dikarya</taxon>
        <taxon>Ascomycota</taxon>
        <taxon>Pezizomycotina</taxon>
        <taxon>Sordariomycetes</taxon>
        <taxon>Hypocreomycetidae</taxon>
        <taxon>Glomerellales</taxon>
        <taxon>Glomerellaceae</taxon>
        <taxon>Colletotrichum</taxon>
    </lineage>
</organism>
<dbReference type="RefSeq" id="XP_022477478.1">
    <property type="nucleotide sequence ID" value="XM_022615963.1"/>
</dbReference>
<dbReference type="AlphaFoldDB" id="A0A1G4BG14"/>
<protein>
    <submittedName>
        <fullName evidence="1">Uncharacterized protein</fullName>
    </submittedName>
</protein>